<dbReference type="EMBL" id="JAEFBK010000005">
    <property type="protein sequence ID" value="KAG7602446.1"/>
    <property type="molecule type" value="Genomic_DNA"/>
</dbReference>
<reference evidence="1 2" key="1">
    <citation type="submission" date="2020-12" db="EMBL/GenBank/DDBJ databases">
        <title>Concerted genomic and epigenomic changes stabilize Arabidopsis allopolyploids.</title>
        <authorList>
            <person name="Chen Z."/>
        </authorList>
    </citation>
    <scope>NUCLEOTIDE SEQUENCE [LARGE SCALE GENOMIC DNA]</scope>
    <source>
        <strain evidence="1">Allo738</strain>
        <tissue evidence="1">Leaf</tissue>
    </source>
</reference>
<name>A0A8T2CVN2_9BRAS</name>
<evidence type="ECO:0000313" key="1">
    <source>
        <dbReference type="EMBL" id="KAG7602446.1"/>
    </source>
</evidence>
<organism evidence="1 2">
    <name type="scientific">Arabidopsis thaliana x Arabidopsis arenosa</name>
    <dbReference type="NCBI Taxonomy" id="1240361"/>
    <lineage>
        <taxon>Eukaryota</taxon>
        <taxon>Viridiplantae</taxon>
        <taxon>Streptophyta</taxon>
        <taxon>Embryophyta</taxon>
        <taxon>Tracheophyta</taxon>
        <taxon>Spermatophyta</taxon>
        <taxon>Magnoliopsida</taxon>
        <taxon>eudicotyledons</taxon>
        <taxon>Gunneridae</taxon>
        <taxon>Pentapetalae</taxon>
        <taxon>rosids</taxon>
        <taxon>malvids</taxon>
        <taxon>Brassicales</taxon>
        <taxon>Brassicaceae</taxon>
        <taxon>Camelineae</taxon>
        <taxon>Arabidopsis</taxon>
    </lineage>
</organism>
<feature type="non-terminal residue" evidence="1">
    <location>
        <position position="1"/>
    </location>
</feature>
<protein>
    <submittedName>
        <fullName evidence="1">Uncharacterized protein</fullName>
    </submittedName>
</protein>
<evidence type="ECO:0000313" key="2">
    <source>
        <dbReference type="Proteomes" id="UP000694240"/>
    </source>
</evidence>
<proteinExistence type="predicted"/>
<keyword evidence="2" id="KW-1185">Reference proteome</keyword>
<dbReference type="Proteomes" id="UP000694240">
    <property type="component" value="Chromosome 5"/>
</dbReference>
<gene>
    <name evidence="1" type="ORF">ISN45_At05g015120</name>
</gene>
<accession>A0A8T2CVN2</accession>
<sequence length="44" mass="5322">ISLVRRRKIFVVCRVEKERGNTKIDFPRGRVEYKTGFVCEYLFL</sequence>
<comment type="caution">
    <text evidence="1">The sequence shown here is derived from an EMBL/GenBank/DDBJ whole genome shotgun (WGS) entry which is preliminary data.</text>
</comment>
<dbReference type="AlphaFoldDB" id="A0A8T2CVN2"/>